<evidence type="ECO:0000256" key="4">
    <source>
        <dbReference type="ARBA" id="ARBA00023163"/>
    </source>
</evidence>
<dbReference type="InterPro" id="IPR037404">
    <property type="entry name" value="IlvY_PBP2"/>
</dbReference>
<dbReference type="FunFam" id="1.10.10.10:FF:000001">
    <property type="entry name" value="LysR family transcriptional regulator"/>
    <property type="match status" value="1"/>
</dbReference>
<dbReference type="AlphaFoldDB" id="A0A160T906"/>
<keyword evidence="4" id="KW-0804">Transcription</keyword>
<organism evidence="6">
    <name type="scientific">hydrothermal vent metagenome</name>
    <dbReference type="NCBI Taxonomy" id="652676"/>
    <lineage>
        <taxon>unclassified sequences</taxon>
        <taxon>metagenomes</taxon>
        <taxon>ecological metagenomes</taxon>
    </lineage>
</organism>
<accession>A0A160T906</accession>
<dbReference type="EMBL" id="CZQC01000020">
    <property type="protein sequence ID" value="CUS40600.1"/>
    <property type="molecule type" value="Genomic_DNA"/>
</dbReference>
<proteinExistence type="inferred from homology"/>
<dbReference type="Gene3D" id="1.10.10.10">
    <property type="entry name" value="Winged helix-like DNA-binding domain superfamily/Winged helix DNA-binding domain"/>
    <property type="match status" value="1"/>
</dbReference>
<dbReference type="Gene3D" id="3.40.190.10">
    <property type="entry name" value="Periplasmic binding protein-like II"/>
    <property type="match status" value="2"/>
</dbReference>
<dbReference type="Pfam" id="PF03466">
    <property type="entry name" value="LysR_substrate"/>
    <property type="match status" value="1"/>
</dbReference>
<dbReference type="PROSITE" id="PS50931">
    <property type="entry name" value="HTH_LYSR"/>
    <property type="match status" value="1"/>
</dbReference>
<dbReference type="PANTHER" id="PTHR30126">
    <property type="entry name" value="HTH-TYPE TRANSCRIPTIONAL REGULATOR"/>
    <property type="match status" value="1"/>
</dbReference>
<evidence type="ECO:0000313" key="6">
    <source>
        <dbReference type="EMBL" id="CUS40600.1"/>
    </source>
</evidence>
<keyword evidence="3" id="KW-0238">DNA-binding</keyword>
<gene>
    <name evidence="6" type="ORF">MGWOODY_Tha2582</name>
</gene>
<evidence type="ECO:0000256" key="3">
    <source>
        <dbReference type="ARBA" id="ARBA00023125"/>
    </source>
</evidence>
<dbReference type="PANTHER" id="PTHR30126:SF81">
    <property type="entry name" value="HTH-TYPE TRANSCRIPTIONAL REGULATOR ILVY"/>
    <property type="match status" value="1"/>
</dbReference>
<dbReference type="GO" id="GO:0000976">
    <property type="term" value="F:transcription cis-regulatory region binding"/>
    <property type="evidence" value="ECO:0007669"/>
    <property type="project" value="TreeGrafter"/>
</dbReference>
<sequence length="291" mass="31836">MDYKDLQVFLSIAAQQNLGRASQQLHASPSTLSRRLARMEQEAGAILFKRDAQPLVLTPAGELFRQHAEQTLAAWDALRAAVNTEVSDMTGSITLYCSVTASYSFLADLLTRFRERYPKVDLRIHTGDAAESIPRVESGDADVVIAARPEQLSSGLTFKTITPSPLLFIAPRSLGTVPQITQAEIDWSTVPMVLSESGLARTRVNHWFDARGVKPHIYAQVSGNEAIVSMVALGVGVGVVPELVLHNSPMASRVRILNVQPELEPFAVGLCAQSQRLQEPLLQALWQTATR</sequence>
<dbReference type="InterPro" id="IPR036390">
    <property type="entry name" value="WH_DNA-bd_sf"/>
</dbReference>
<name>A0A160T906_9ZZZZ</name>
<keyword evidence="2" id="KW-0805">Transcription regulation</keyword>
<dbReference type="SUPFAM" id="SSF53850">
    <property type="entry name" value="Periplasmic binding protein-like II"/>
    <property type="match status" value="1"/>
</dbReference>
<protein>
    <submittedName>
        <fullName evidence="6">HTH-type transcriptional regulator IlvY</fullName>
    </submittedName>
</protein>
<evidence type="ECO:0000256" key="1">
    <source>
        <dbReference type="ARBA" id="ARBA00009437"/>
    </source>
</evidence>
<dbReference type="SUPFAM" id="SSF46785">
    <property type="entry name" value="Winged helix' DNA-binding domain"/>
    <property type="match status" value="1"/>
</dbReference>
<feature type="domain" description="HTH lysR-type" evidence="5">
    <location>
        <begin position="1"/>
        <end position="58"/>
    </location>
</feature>
<dbReference type="InterPro" id="IPR000847">
    <property type="entry name" value="LysR_HTH_N"/>
</dbReference>
<dbReference type="InterPro" id="IPR005119">
    <property type="entry name" value="LysR_subst-bd"/>
</dbReference>
<evidence type="ECO:0000256" key="2">
    <source>
        <dbReference type="ARBA" id="ARBA00023015"/>
    </source>
</evidence>
<dbReference type="CDD" id="cd08430">
    <property type="entry name" value="PBP2_IlvY"/>
    <property type="match status" value="1"/>
</dbReference>
<evidence type="ECO:0000259" key="5">
    <source>
        <dbReference type="PROSITE" id="PS50931"/>
    </source>
</evidence>
<dbReference type="InterPro" id="IPR036388">
    <property type="entry name" value="WH-like_DNA-bd_sf"/>
</dbReference>
<dbReference type="NCBIfam" id="NF008722">
    <property type="entry name" value="PRK11716.1"/>
    <property type="match status" value="1"/>
</dbReference>
<dbReference type="Pfam" id="PF00126">
    <property type="entry name" value="HTH_1"/>
    <property type="match status" value="1"/>
</dbReference>
<dbReference type="GO" id="GO:0003700">
    <property type="term" value="F:DNA-binding transcription factor activity"/>
    <property type="evidence" value="ECO:0007669"/>
    <property type="project" value="InterPro"/>
</dbReference>
<comment type="similarity">
    <text evidence="1">Belongs to the LysR transcriptional regulatory family.</text>
</comment>
<reference evidence="6" key="1">
    <citation type="submission" date="2015-10" db="EMBL/GenBank/DDBJ databases">
        <authorList>
            <person name="Gilbert D.G."/>
        </authorList>
    </citation>
    <scope>NUCLEOTIDE SEQUENCE</scope>
</reference>